<accession>A0ABY8H491</accession>
<evidence type="ECO:0000256" key="2">
    <source>
        <dbReference type="ARBA" id="ARBA00022448"/>
    </source>
</evidence>
<sequence>MDTTTAISIQDVHRRFGSVTAVNGITLTVTTGEVLALLGPNGAGKTTLLDMVLGFTTPSSGTISVYGRAPEAAARDGQVGAVLQNGGLLDDLTVAETIRMVAACHVRHLPVAEVMQRAGVASFATRKVKKCSGGQQQRLRFALALLTDPQLLILDEPTAGMDAGARREFWQTMHAEAERGRTIIFATHYLREADDYADRVVLVQGGRVVADGTVSEMTTGFHRILSAEWIGDDDPRVWAAQAGLSEEQFTVEAERSRIQITSPDTDALAAELLASARIRHLQIVHPGIEDVFFELTTQEVPA</sequence>
<evidence type="ECO:0000256" key="1">
    <source>
        <dbReference type="ARBA" id="ARBA00004202"/>
    </source>
</evidence>
<dbReference type="InterPro" id="IPR027417">
    <property type="entry name" value="P-loop_NTPase"/>
</dbReference>
<dbReference type="RefSeq" id="WP_278156769.1">
    <property type="nucleotide sequence ID" value="NZ_CP121252.1"/>
</dbReference>
<evidence type="ECO:0000256" key="5">
    <source>
        <dbReference type="ARBA" id="ARBA00023251"/>
    </source>
</evidence>
<dbReference type="SUPFAM" id="SSF52540">
    <property type="entry name" value="P-loop containing nucleoside triphosphate hydrolases"/>
    <property type="match status" value="1"/>
</dbReference>
<dbReference type="GO" id="GO:0005524">
    <property type="term" value="F:ATP binding"/>
    <property type="evidence" value="ECO:0007669"/>
    <property type="project" value="UniProtKB-KW"/>
</dbReference>
<organism evidence="7 8">
    <name type="scientific">Citricoccus muralis</name>
    <dbReference type="NCBI Taxonomy" id="169134"/>
    <lineage>
        <taxon>Bacteria</taxon>
        <taxon>Bacillati</taxon>
        <taxon>Actinomycetota</taxon>
        <taxon>Actinomycetes</taxon>
        <taxon>Micrococcales</taxon>
        <taxon>Micrococcaceae</taxon>
        <taxon>Citricoccus</taxon>
    </lineage>
</organism>
<comment type="subcellular location">
    <subcellularLocation>
        <location evidence="1">Cell membrane</location>
        <topology evidence="1">Peripheral membrane protein</topology>
    </subcellularLocation>
</comment>
<dbReference type="PANTHER" id="PTHR42711">
    <property type="entry name" value="ABC TRANSPORTER ATP-BINDING PROTEIN"/>
    <property type="match status" value="1"/>
</dbReference>
<feature type="domain" description="ABC transporter" evidence="6">
    <location>
        <begin position="7"/>
        <end position="230"/>
    </location>
</feature>
<dbReference type="Gene3D" id="3.40.50.300">
    <property type="entry name" value="P-loop containing nucleotide triphosphate hydrolases"/>
    <property type="match status" value="1"/>
</dbReference>
<keyword evidence="4 7" id="KW-0067">ATP-binding</keyword>
<keyword evidence="2" id="KW-0813">Transport</keyword>
<name>A0ABY8H491_9MICC</name>
<evidence type="ECO:0000313" key="8">
    <source>
        <dbReference type="Proteomes" id="UP001219037"/>
    </source>
</evidence>
<evidence type="ECO:0000259" key="6">
    <source>
        <dbReference type="PROSITE" id="PS50893"/>
    </source>
</evidence>
<dbReference type="PANTHER" id="PTHR42711:SF17">
    <property type="entry name" value="ABC TRANSPORTER ATP-BINDING PROTEIN"/>
    <property type="match status" value="1"/>
</dbReference>
<keyword evidence="5" id="KW-0046">Antibiotic resistance</keyword>
<dbReference type="InterPro" id="IPR017871">
    <property type="entry name" value="ABC_transporter-like_CS"/>
</dbReference>
<keyword evidence="3" id="KW-0547">Nucleotide-binding</keyword>
<evidence type="ECO:0000256" key="4">
    <source>
        <dbReference type="ARBA" id="ARBA00022840"/>
    </source>
</evidence>
<dbReference type="CDD" id="cd03230">
    <property type="entry name" value="ABC_DR_subfamily_A"/>
    <property type="match status" value="1"/>
</dbReference>
<reference evidence="7 8" key="1">
    <citation type="submission" date="2023-04" db="EMBL/GenBank/DDBJ databases">
        <title>Funneling lignin-derived compounds into biodiesel using alkali-halophilic Citricoccus sp. P2.</title>
        <authorList>
            <person name="Luo C.-B."/>
        </authorList>
    </citation>
    <scope>NUCLEOTIDE SEQUENCE [LARGE SCALE GENOMIC DNA]</scope>
    <source>
        <strain evidence="7 8">P2</strain>
    </source>
</reference>
<dbReference type="SMART" id="SM00382">
    <property type="entry name" value="AAA"/>
    <property type="match status" value="1"/>
</dbReference>
<evidence type="ECO:0000256" key="3">
    <source>
        <dbReference type="ARBA" id="ARBA00022741"/>
    </source>
</evidence>
<evidence type="ECO:0000313" key="7">
    <source>
        <dbReference type="EMBL" id="WFP15761.1"/>
    </source>
</evidence>
<dbReference type="EMBL" id="CP121252">
    <property type="protein sequence ID" value="WFP15761.1"/>
    <property type="molecule type" value="Genomic_DNA"/>
</dbReference>
<protein>
    <submittedName>
        <fullName evidence="7">ABC transporter ATP-binding protein</fullName>
    </submittedName>
</protein>
<dbReference type="Pfam" id="PF00005">
    <property type="entry name" value="ABC_tran"/>
    <property type="match status" value="1"/>
</dbReference>
<dbReference type="InterPro" id="IPR050763">
    <property type="entry name" value="ABC_transporter_ATP-binding"/>
</dbReference>
<dbReference type="InterPro" id="IPR003439">
    <property type="entry name" value="ABC_transporter-like_ATP-bd"/>
</dbReference>
<proteinExistence type="predicted"/>
<gene>
    <name evidence="7" type="ORF">P8192_10175</name>
</gene>
<dbReference type="Proteomes" id="UP001219037">
    <property type="component" value="Chromosome"/>
</dbReference>
<dbReference type="PROSITE" id="PS50893">
    <property type="entry name" value="ABC_TRANSPORTER_2"/>
    <property type="match status" value="1"/>
</dbReference>
<dbReference type="PROSITE" id="PS00211">
    <property type="entry name" value="ABC_TRANSPORTER_1"/>
    <property type="match status" value="1"/>
</dbReference>
<dbReference type="InterPro" id="IPR003593">
    <property type="entry name" value="AAA+_ATPase"/>
</dbReference>
<keyword evidence="8" id="KW-1185">Reference proteome</keyword>